<feature type="signal peptide" evidence="1">
    <location>
        <begin position="1"/>
        <end position="21"/>
    </location>
</feature>
<dbReference type="SUPFAM" id="SSF110087">
    <property type="entry name" value="DR1885-like metal-binding protein"/>
    <property type="match status" value="1"/>
</dbReference>
<evidence type="ECO:0000313" key="2">
    <source>
        <dbReference type="EMBL" id="SEF85878.1"/>
    </source>
</evidence>
<name>A0A1H5VGD8_9ACTN</name>
<reference evidence="2 3" key="1">
    <citation type="submission" date="2016-10" db="EMBL/GenBank/DDBJ databases">
        <authorList>
            <person name="de Groot N.N."/>
        </authorList>
    </citation>
    <scope>NUCLEOTIDE SEQUENCE [LARGE SCALE GENOMIC DNA]</scope>
    <source>
        <strain evidence="2 3">CGMCC 4.7037</strain>
    </source>
</reference>
<organism evidence="2 3">
    <name type="scientific">Nonomuraea solani</name>
    <dbReference type="NCBI Taxonomy" id="1144553"/>
    <lineage>
        <taxon>Bacteria</taxon>
        <taxon>Bacillati</taxon>
        <taxon>Actinomycetota</taxon>
        <taxon>Actinomycetes</taxon>
        <taxon>Streptosporangiales</taxon>
        <taxon>Streptosporangiaceae</taxon>
        <taxon>Nonomuraea</taxon>
    </lineage>
</organism>
<dbReference type="OrthoDB" id="3536780at2"/>
<feature type="chain" id="PRO_5038980668" description="Copper(I)-binding protein" evidence="1">
    <location>
        <begin position="22"/>
        <end position="154"/>
    </location>
</feature>
<dbReference type="EMBL" id="FNVT01000001">
    <property type="protein sequence ID" value="SEF85878.1"/>
    <property type="molecule type" value="Genomic_DNA"/>
</dbReference>
<dbReference type="AlphaFoldDB" id="A0A1H5VGD8"/>
<dbReference type="PROSITE" id="PS51257">
    <property type="entry name" value="PROKAR_LIPOPROTEIN"/>
    <property type="match status" value="1"/>
</dbReference>
<evidence type="ECO:0008006" key="4">
    <source>
        <dbReference type="Google" id="ProtNLM"/>
    </source>
</evidence>
<keyword evidence="3" id="KW-1185">Reference proteome</keyword>
<evidence type="ECO:0000313" key="3">
    <source>
        <dbReference type="Proteomes" id="UP000236732"/>
    </source>
</evidence>
<sequence>MRPIVFAMLVVTLAATGCSQAGLDDANRLPQNEGANADVDGGLHLRNVFLLGGTDPASPAPRLALYGVLLNEGGRPVQLERVTVEGGGSVQLAGPIALPPNQPVGTDSRPIGTASGVRGGSVPMTFTFQQGKTMRVNVPVMQRLGHYASLPPAT</sequence>
<dbReference type="InterPro" id="IPR036182">
    <property type="entry name" value="PCuAC_sf"/>
</dbReference>
<keyword evidence="1" id="KW-0732">Signal</keyword>
<protein>
    <recommendedName>
        <fullName evidence="4">Copper(I)-binding protein</fullName>
    </recommendedName>
</protein>
<evidence type="ECO:0000256" key="1">
    <source>
        <dbReference type="SAM" id="SignalP"/>
    </source>
</evidence>
<gene>
    <name evidence="2" type="ORF">SAMN05444920_101863</name>
</gene>
<dbReference type="Proteomes" id="UP000236732">
    <property type="component" value="Unassembled WGS sequence"/>
</dbReference>
<proteinExistence type="predicted"/>
<accession>A0A1H5VGD8</accession>
<dbReference type="RefSeq" id="WP_103954356.1">
    <property type="nucleotide sequence ID" value="NZ_FNVT01000001.1"/>
</dbReference>